<dbReference type="GO" id="GO:0022857">
    <property type="term" value="F:transmembrane transporter activity"/>
    <property type="evidence" value="ECO:0007669"/>
    <property type="project" value="InterPro"/>
</dbReference>
<feature type="transmembrane region" description="Helical" evidence="9">
    <location>
        <begin position="93"/>
        <end position="118"/>
    </location>
</feature>
<dbReference type="Proteomes" id="UP000481030">
    <property type="component" value="Unassembled WGS sequence"/>
</dbReference>
<evidence type="ECO:0000256" key="9">
    <source>
        <dbReference type="SAM" id="Phobius"/>
    </source>
</evidence>
<dbReference type="InterPro" id="IPR001851">
    <property type="entry name" value="ABC_transp_permease"/>
</dbReference>
<evidence type="ECO:0000256" key="4">
    <source>
        <dbReference type="ARBA" id="ARBA00022692"/>
    </source>
</evidence>
<dbReference type="GO" id="GO:0005886">
    <property type="term" value="C:plasma membrane"/>
    <property type="evidence" value="ECO:0007669"/>
    <property type="project" value="UniProtKB-SubCell"/>
</dbReference>
<evidence type="ECO:0000313" key="10">
    <source>
        <dbReference type="EMBL" id="KAB2330478.1"/>
    </source>
</evidence>
<sequence length="293" mass="31089">MEYTSFIVQLLIGGLTIGSIYALIAVGFVITFNVTGVLNLSQGEFAMIGGLTATSLIAAGLSYPLTFILAILITMIVGAVFERTSIYPARNASPLTLIIITIGASIVLRGIALLIWGTNPHSMAPLDPREPVQIFQAFILRQSIWAIVICLAMVVLMYFFFYKTYWGKTLRACVINRLAARVMGIKPTKMSFYTLSISAGLGALAGIITTPITGATYEMGLMLGLKAFVAAAIGGLNNAPAAIAGGFLIGIIESLSAGLISSGYKDAIIFGMLIIVLIFLPNGMFSKSTGKRV</sequence>
<keyword evidence="2" id="KW-0813">Transport</keyword>
<evidence type="ECO:0000313" key="11">
    <source>
        <dbReference type="Proteomes" id="UP000481030"/>
    </source>
</evidence>
<evidence type="ECO:0000256" key="3">
    <source>
        <dbReference type="ARBA" id="ARBA00022475"/>
    </source>
</evidence>
<dbReference type="Pfam" id="PF02653">
    <property type="entry name" value="BPD_transp_2"/>
    <property type="match status" value="1"/>
</dbReference>
<organism evidence="10 11">
    <name type="scientific">Cytobacillus depressus</name>
    <dbReference type="NCBI Taxonomy" id="1602942"/>
    <lineage>
        <taxon>Bacteria</taxon>
        <taxon>Bacillati</taxon>
        <taxon>Bacillota</taxon>
        <taxon>Bacilli</taxon>
        <taxon>Bacillales</taxon>
        <taxon>Bacillaceae</taxon>
        <taxon>Cytobacillus</taxon>
    </lineage>
</organism>
<evidence type="ECO:0000256" key="7">
    <source>
        <dbReference type="ARBA" id="ARBA00023136"/>
    </source>
</evidence>
<dbReference type="GO" id="GO:0006865">
    <property type="term" value="P:amino acid transport"/>
    <property type="evidence" value="ECO:0007669"/>
    <property type="project" value="UniProtKB-KW"/>
</dbReference>
<feature type="transmembrane region" description="Helical" evidence="9">
    <location>
        <begin position="190"/>
        <end position="209"/>
    </location>
</feature>
<keyword evidence="11" id="KW-1185">Reference proteome</keyword>
<dbReference type="PANTHER" id="PTHR11795">
    <property type="entry name" value="BRANCHED-CHAIN AMINO ACID TRANSPORT SYSTEM PERMEASE PROTEIN LIVH"/>
    <property type="match status" value="1"/>
</dbReference>
<comment type="subcellular location">
    <subcellularLocation>
        <location evidence="1">Cell membrane</location>
        <topology evidence="1">Multi-pass membrane protein</topology>
    </subcellularLocation>
</comment>
<feature type="transmembrane region" description="Helical" evidence="9">
    <location>
        <begin position="138"/>
        <end position="161"/>
    </location>
</feature>
<feature type="transmembrane region" description="Helical" evidence="9">
    <location>
        <begin position="267"/>
        <end position="285"/>
    </location>
</feature>
<keyword evidence="3" id="KW-1003">Cell membrane</keyword>
<dbReference type="AlphaFoldDB" id="A0A6L3V0A8"/>
<evidence type="ECO:0000256" key="5">
    <source>
        <dbReference type="ARBA" id="ARBA00022970"/>
    </source>
</evidence>
<dbReference type="EMBL" id="WBOS01000014">
    <property type="protein sequence ID" value="KAB2330478.1"/>
    <property type="molecule type" value="Genomic_DNA"/>
</dbReference>
<keyword evidence="6 9" id="KW-1133">Transmembrane helix</keyword>
<evidence type="ECO:0000256" key="1">
    <source>
        <dbReference type="ARBA" id="ARBA00004651"/>
    </source>
</evidence>
<dbReference type="CDD" id="cd06582">
    <property type="entry name" value="TM_PBP1_LivH_like"/>
    <property type="match status" value="1"/>
</dbReference>
<protein>
    <submittedName>
        <fullName evidence="10">Branched-chain amino acid ABC transporter permease</fullName>
    </submittedName>
</protein>
<comment type="similarity">
    <text evidence="8">Belongs to the binding-protein-dependent transport system permease family. LivHM subfamily.</text>
</comment>
<gene>
    <name evidence="10" type="ORF">F7731_20100</name>
</gene>
<accession>A0A6L3V0A8</accession>
<keyword evidence="7 9" id="KW-0472">Membrane</keyword>
<proteinExistence type="inferred from homology"/>
<dbReference type="OrthoDB" id="9807115at2"/>
<evidence type="ECO:0000256" key="6">
    <source>
        <dbReference type="ARBA" id="ARBA00022989"/>
    </source>
</evidence>
<keyword evidence="4 9" id="KW-0812">Transmembrane</keyword>
<dbReference type="PANTHER" id="PTHR11795:SF450">
    <property type="entry name" value="ABC TRANSPORTER PERMEASE PROTEIN"/>
    <property type="match status" value="1"/>
</dbReference>
<reference evidence="10 11" key="1">
    <citation type="journal article" date="2016" name="Antonie Van Leeuwenhoek">
        <title>Bacillus depressus sp. nov., isolated from soil of a sunflower field.</title>
        <authorList>
            <person name="Wei X."/>
            <person name="Xin D."/>
            <person name="Xin Y."/>
            <person name="Zhang H."/>
            <person name="Wang T."/>
            <person name="Zhang J."/>
        </authorList>
    </citation>
    <scope>NUCLEOTIDE SEQUENCE [LARGE SCALE GENOMIC DNA]</scope>
    <source>
        <strain evidence="10 11">BZ1</strain>
    </source>
</reference>
<feature type="transmembrane region" description="Helical" evidence="9">
    <location>
        <begin position="6"/>
        <end position="30"/>
    </location>
</feature>
<comment type="caution">
    <text evidence="10">The sequence shown here is derived from an EMBL/GenBank/DDBJ whole genome shotgun (WGS) entry which is preliminary data.</text>
</comment>
<name>A0A6L3V0A8_9BACI</name>
<keyword evidence="5" id="KW-0029">Amino-acid transport</keyword>
<feature type="transmembrane region" description="Helical" evidence="9">
    <location>
        <begin position="63"/>
        <end position="81"/>
    </location>
</feature>
<dbReference type="RefSeq" id="WP_151536577.1">
    <property type="nucleotide sequence ID" value="NZ_WBOS01000014.1"/>
</dbReference>
<evidence type="ECO:0000256" key="8">
    <source>
        <dbReference type="ARBA" id="ARBA00037998"/>
    </source>
</evidence>
<dbReference type="InterPro" id="IPR052157">
    <property type="entry name" value="BCAA_transport_permease"/>
</dbReference>
<evidence type="ECO:0000256" key="2">
    <source>
        <dbReference type="ARBA" id="ARBA00022448"/>
    </source>
</evidence>